<dbReference type="HOGENOM" id="CLU_943449_0_0_1"/>
<protein>
    <recommendedName>
        <fullName evidence="3">NmrA-like domain-containing protein</fullName>
    </recommendedName>
</protein>
<feature type="domain" description="NmrA-like" evidence="3">
    <location>
        <begin position="5"/>
        <end position="268"/>
    </location>
</feature>
<accession>A0A0D2EBL7</accession>
<dbReference type="RefSeq" id="XP_013312624.1">
    <property type="nucleotide sequence ID" value="XM_013457170.1"/>
</dbReference>
<dbReference type="Pfam" id="PF05368">
    <property type="entry name" value="NmrA"/>
    <property type="match status" value="1"/>
</dbReference>
<dbReference type="Gene3D" id="3.40.50.720">
    <property type="entry name" value="NAD(P)-binding Rossmann-like Domain"/>
    <property type="match status" value="1"/>
</dbReference>
<evidence type="ECO:0000313" key="4">
    <source>
        <dbReference type="EMBL" id="KIW52040.1"/>
    </source>
</evidence>
<dbReference type="PANTHER" id="PTHR42748">
    <property type="entry name" value="NITROGEN METABOLITE REPRESSION PROTEIN NMRA FAMILY MEMBER"/>
    <property type="match status" value="1"/>
</dbReference>
<dbReference type="Proteomes" id="UP000054342">
    <property type="component" value="Unassembled WGS sequence"/>
</dbReference>
<dbReference type="AlphaFoldDB" id="A0A0D2EBL7"/>
<comment type="similarity">
    <text evidence="1">Belongs to the NmrA-type oxidoreductase family.</text>
</comment>
<dbReference type="EMBL" id="KN847321">
    <property type="protein sequence ID" value="KIW52040.1"/>
    <property type="molecule type" value="Genomic_DNA"/>
</dbReference>
<name>A0A0D2EBL7_9EURO</name>
<organism evidence="4 5">
    <name type="scientific">Exophiala xenobiotica</name>
    <dbReference type="NCBI Taxonomy" id="348802"/>
    <lineage>
        <taxon>Eukaryota</taxon>
        <taxon>Fungi</taxon>
        <taxon>Dikarya</taxon>
        <taxon>Ascomycota</taxon>
        <taxon>Pezizomycotina</taxon>
        <taxon>Eurotiomycetes</taxon>
        <taxon>Chaetothyriomycetidae</taxon>
        <taxon>Chaetothyriales</taxon>
        <taxon>Herpotrichiellaceae</taxon>
        <taxon>Exophiala</taxon>
    </lineage>
</organism>
<keyword evidence="5" id="KW-1185">Reference proteome</keyword>
<proteinExistence type="inferred from homology"/>
<dbReference type="GO" id="GO:0005634">
    <property type="term" value="C:nucleus"/>
    <property type="evidence" value="ECO:0007669"/>
    <property type="project" value="TreeGrafter"/>
</dbReference>
<dbReference type="InterPro" id="IPR008030">
    <property type="entry name" value="NmrA-like"/>
</dbReference>
<reference evidence="4 5" key="1">
    <citation type="submission" date="2015-01" db="EMBL/GenBank/DDBJ databases">
        <title>The Genome Sequence of Exophiala xenobiotica CBS118157.</title>
        <authorList>
            <consortium name="The Broad Institute Genomics Platform"/>
            <person name="Cuomo C."/>
            <person name="de Hoog S."/>
            <person name="Gorbushina A."/>
            <person name="Stielow B."/>
            <person name="Teixiera M."/>
            <person name="Abouelleil A."/>
            <person name="Chapman S.B."/>
            <person name="Priest M."/>
            <person name="Young S.K."/>
            <person name="Wortman J."/>
            <person name="Nusbaum C."/>
            <person name="Birren B."/>
        </authorList>
    </citation>
    <scope>NUCLEOTIDE SEQUENCE [LARGE SCALE GENOMIC DNA]</scope>
    <source>
        <strain evidence="4 5">CBS 118157</strain>
    </source>
</reference>
<evidence type="ECO:0000256" key="2">
    <source>
        <dbReference type="ARBA" id="ARBA00022857"/>
    </source>
</evidence>
<gene>
    <name evidence="4" type="ORF">PV05_07713</name>
</gene>
<sequence length="295" mass="32273">MIEAKETVAIVGALGTQGASVIRTLKSSPMTSQWKMRALTSSPQSDSARALSEQANISIVYCDVNEPETIREAFQGCTHIFANTAFHGGTLFAKGQQAAEELEHGHSMNLLRAAAERKSLKHLIRSTLTDSYASSQGKWKVPHFVSKQGANAYILQVDTLTTTQRGNYKSQAGEPEVDKSTLMAIGVYGSNFRNHSYRLVKKYAKDEYVVQLLCLPDVPFSIAGDENENVGILVRAIFEQPEKSIGTWIACESEHISCRQWVACLDAAAKSQGVQTSITFEECTTCNLSKRDGAS</sequence>
<dbReference type="SUPFAM" id="SSF51735">
    <property type="entry name" value="NAD(P)-binding Rossmann-fold domains"/>
    <property type="match status" value="1"/>
</dbReference>
<keyword evidence="2" id="KW-0521">NADP</keyword>
<dbReference type="PANTHER" id="PTHR42748:SF28">
    <property type="entry name" value="NMRA-LIKE DOMAIN-CONTAINING PROTEIN"/>
    <property type="match status" value="1"/>
</dbReference>
<dbReference type="Gene3D" id="3.90.25.10">
    <property type="entry name" value="UDP-galactose 4-epimerase, domain 1"/>
    <property type="match status" value="1"/>
</dbReference>
<evidence type="ECO:0000256" key="1">
    <source>
        <dbReference type="ARBA" id="ARBA00006328"/>
    </source>
</evidence>
<dbReference type="STRING" id="348802.A0A0D2EBL7"/>
<dbReference type="InterPro" id="IPR051164">
    <property type="entry name" value="NmrA-like_oxidored"/>
</dbReference>
<dbReference type="OrthoDB" id="3358371at2759"/>
<dbReference type="InterPro" id="IPR036291">
    <property type="entry name" value="NAD(P)-bd_dom_sf"/>
</dbReference>
<evidence type="ECO:0000313" key="5">
    <source>
        <dbReference type="Proteomes" id="UP000054342"/>
    </source>
</evidence>
<evidence type="ECO:0000259" key="3">
    <source>
        <dbReference type="Pfam" id="PF05368"/>
    </source>
</evidence>
<dbReference type="GeneID" id="25329621"/>